<name>A0AAQ4F4M0_AMBAM</name>
<evidence type="ECO:0000313" key="2">
    <source>
        <dbReference type="EMBL" id="KAK8781773.1"/>
    </source>
</evidence>
<reference evidence="2 3" key="1">
    <citation type="journal article" date="2023" name="Arcadia Sci">
        <title>De novo assembly of a long-read Amblyomma americanum tick genome.</title>
        <authorList>
            <person name="Chou S."/>
            <person name="Poskanzer K.E."/>
            <person name="Rollins M."/>
            <person name="Thuy-Boun P.S."/>
        </authorList>
    </citation>
    <scope>NUCLEOTIDE SEQUENCE [LARGE SCALE GENOMIC DNA]</scope>
    <source>
        <strain evidence="2">F_SG_1</strain>
        <tissue evidence="2">Salivary glands</tissue>
    </source>
</reference>
<evidence type="ECO:0000256" key="1">
    <source>
        <dbReference type="SAM" id="SignalP"/>
    </source>
</evidence>
<proteinExistence type="predicted"/>
<dbReference type="Proteomes" id="UP001321473">
    <property type="component" value="Unassembled WGS sequence"/>
</dbReference>
<feature type="chain" id="PRO_5042999703" evidence="1">
    <location>
        <begin position="17"/>
        <end position="162"/>
    </location>
</feature>
<sequence>MTVNAAVLLLSLAVVARPEEAPVCFDEVINDDGAECFKWILQDYNLREHERINTTLSREGGKIIKACFSTAYGNSTDNCLNSSNFSVMVLCSHDNSAEVRKAFSSVGIQTRSKLLQIADAYRECLAAKASHRSGADEGTRDRKHSGHRIDSFFGVYRSDTYW</sequence>
<comment type="caution">
    <text evidence="2">The sequence shown here is derived from an EMBL/GenBank/DDBJ whole genome shotgun (WGS) entry which is preliminary data.</text>
</comment>
<keyword evidence="3" id="KW-1185">Reference proteome</keyword>
<dbReference type="AlphaFoldDB" id="A0AAQ4F4M0"/>
<dbReference type="EMBL" id="JARKHS020007357">
    <property type="protein sequence ID" value="KAK8781773.1"/>
    <property type="molecule type" value="Genomic_DNA"/>
</dbReference>
<protein>
    <submittedName>
        <fullName evidence="2">Uncharacterized protein</fullName>
    </submittedName>
</protein>
<gene>
    <name evidence="2" type="ORF">V5799_016890</name>
</gene>
<accession>A0AAQ4F4M0</accession>
<evidence type="ECO:0000313" key="3">
    <source>
        <dbReference type="Proteomes" id="UP001321473"/>
    </source>
</evidence>
<feature type="signal peptide" evidence="1">
    <location>
        <begin position="1"/>
        <end position="16"/>
    </location>
</feature>
<keyword evidence="1" id="KW-0732">Signal</keyword>
<organism evidence="2 3">
    <name type="scientific">Amblyomma americanum</name>
    <name type="common">Lone star tick</name>
    <dbReference type="NCBI Taxonomy" id="6943"/>
    <lineage>
        <taxon>Eukaryota</taxon>
        <taxon>Metazoa</taxon>
        <taxon>Ecdysozoa</taxon>
        <taxon>Arthropoda</taxon>
        <taxon>Chelicerata</taxon>
        <taxon>Arachnida</taxon>
        <taxon>Acari</taxon>
        <taxon>Parasitiformes</taxon>
        <taxon>Ixodida</taxon>
        <taxon>Ixodoidea</taxon>
        <taxon>Ixodidae</taxon>
        <taxon>Amblyomminae</taxon>
        <taxon>Amblyomma</taxon>
    </lineage>
</organism>